<name>A0A0A8Z280_ARUDO</name>
<protein>
    <submittedName>
        <fullName evidence="1">Uncharacterized protein</fullName>
    </submittedName>
</protein>
<proteinExistence type="predicted"/>
<reference evidence="1" key="1">
    <citation type="submission" date="2014-09" db="EMBL/GenBank/DDBJ databases">
        <authorList>
            <person name="Magalhaes I.L.F."/>
            <person name="Oliveira U."/>
            <person name="Santos F.R."/>
            <person name="Vidigal T.H.D.A."/>
            <person name="Brescovit A.D."/>
            <person name="Santos A.J."/>
        </authorList>
    </citation>
    <scope>NUCLEOTIDE SEQUENCE</scope>
    <source>
        <tissue evidence="1">Shoot tissue taken approximately 20 cm above the soil surface</tissue>
    </source>
</reference>
<dbReference type="AlphaFoldDB" id="A0A0A8Z280"/>
<accession>A0A0A8Z280</accession>
<organism evidence="1">
    <name type="scientific">Arundo donax</name>
    <name type="common">Giant reed</name>
    <name type="synonym">Donax arundinaceus</name>
    <dbReference type="NCBI Taxonomy" id="35708"/>
    <lineage>
        <taxon>Eukaryota</taxon>
        <taxon>Viridiplantae</taxon>
        <taxon>Streptophyta</taxon>
        <taxon>Embryophyta</taxon>
        <taxon>Tracheophyta</taxon>
        <taxon>Spermatophyta</taxon>
        <taxon>Magnoliopsida</taxon>
        <taxon>Liliopsida</taxon>
        <taxon>Poales</taxon>
        <taxon>Poaceae</taxon>
        <taxon>PACMAD clade</taxon>
        <taxon>Arundinoideae</taxon>
        <taxon>Arundineae</taxon>
        <taxon>Arundo</taxon>
    </lineage>
</organism>
<reference evidence="1" key="2">
    <citation type="journal article" date="2015" name="Data Brief">
        <title>Shoot transcriptome of the giant reed, Arundo donax.</title>
        <authorList>
            <person name="Barrero R.A."/>
            <person name="Guerrero F.D."/>
            <person name="Moolhuijzen P."/>
            <person name="Goolsby J.A."/>
            <person name="Tidwell J."/>
            <person name="Bellgard S.E."/>
            <person name="Bellgard M.I."/>
        </authorList>
    </citation>
    <scope>NUCLEOTIDE SEQUENCE</scope>
    <source>
        <tissue evidence="1">Shoot tissue taken approximately 20 cm above the soil surface</tissue>
    </source>
</reference>
<dbReference type="EMBL" id="GBRH01267040">
    <property type="protein sequence ID" value="JAD30855.1"/>
    <property type="molecule type" value="Transcribed_RNA"/>
</dbReference>
<evidence type="ECO:0000313" key="1">
    <source>
        <dbReference type="EMBL" id="JAD30855.1"/>
    </source>
</evidence>
<sequence length="88" mass="9895">MHMHQHGKKCEKAEPWEFSPKFSYLFSLVIRHSSLIFNEAGPVVMGHGSALVHCSHLLSCHFDSHFCHFCIVSVLGHALVKSHTPTIT</sequence>